<reference evidence="3 4" key="1">
    <citation type="submission" date="2020-02" db="EMBL/GenBank/DDBJ databases">
        <authorList>
            <person name="Criscuolo A."/>
        </authorList>
    </citation>
    <scope>NUCLEOTIDE SEQUENCE [LARGE SCALE GENOMIC DNA]</scope>
    <source>
        <strain evidence="3">CIP105534</strain>
    </source>
</reference>
<dbReference type="Proteomes" id="UP000479938">
    <property type="component" value="Unassembled WGS sequence"/>
</dbReference>
<gene>
    <name evidence="3" type="primary">COQ3_1</name>
    <name evidence="3" type="ORF">FLA105534_01535</name>
</gene>
<dbReference type="GO" id="GO:0032259">
    <property type="term" value="P:methylation"/>
    <property type="evidence" value="ECO:0007669"/>
    <property type="project" value="UniProtKB-KW"/>
</dbReference>
<sequence>MEKTSLNRESYNKIIPLWASVRNTAQVNSLIIDLTQKIKPKGKILDIGCGTGRPLAEYFADKNLSVTGIDLSENMITAAQSNGIRNSRFFVCDFFDFSSEEKFDAVIAWDSLFHFPKERQKDIYLKVSSLLSLGGYFLFTHGKEEDEHTDQMFGESFYYSCLSKIDVLKLMENSGFVIKYSIENFSEHNDTRDWVVLAKKEFGL</sequence>
<protein>
    <submittedName>
        <fullName evidence="3">Ubiquinone biosynthesis O-methyltransferase, mitochondrial</fullName>
        <ecNumber evidence="3">2.1.1.222</ecNumber>
    </submittedName>
</protein>
<dbReference type="EC" id="2.1.1.222" evidence="3"/>
<keyword evidence="3" id="KW-0830">Ubiquinone</keyword>
<dbReference type="RefSeq" id="WP_173970211.1">
    <property type="nucleotide sequence ID" value="NZ_CADCSU010000068.1"/>
</dbReference>
<evidence type="ECO:0000256" key="1">
    <source>
        <dbReference type="ARBA" id="ARBA00022679"/>
    </source>
</evidence>
<dbReference type="InterPro" id="IPR029063">
    <property type="entry name" value="SAM-dependent_MTases_sf"/>
</dbReference>
<feature type="domain" description="Methyltransferase" evidence="2">
    <location>
        <begin position="44"/>
        <end position="135"/>
    </location>
</feature>
<dbReference type="Gene3D" id="3.40.50.150">
    <property type="entry name" value="Vaccinia Virus protein VP39"/>
    <property type="match status" value="1"/>
</dbReference>
<keyword evidence="3" id="KW-0489">Methyltransferase</keyword>
<dbReference type="EMBL" id="CADCSU010000068">
    <property type="protein sequence ID" value="CAA9197241.1"/>
    <property type="molecule type" value="Genomic_DNA"/>
</dbReference>
<evidence type="ECO:0000259" key="2">
    <source>
        <dbReference type="Pfam" id="PF13649"/>
    </source>
</evidence>
<name>A0A6J4GEG0_9FLAO</name>
<accession>A0A6J4GEG0</accession>
<keyword evidence="1 3" id="KW-0808">Transferase</keyword>
<proteinExistence type="predicted"/>
<dbReference type="AlphaFoldDB" id="A0A6J4GEG0"/>
<dbReference type="GO" id="GO:0102208">
    <property type="term" value="F:2-polyprenyl-6-hydroxyphenol methylase activity"/>
    <property type="evidence" value="ECO:0007669"/>
    <property type="project" value="UniProtKB-EC"/>
</dbReference>
<organism evidence="3 4">
    <name type="scientific">Flavobacterium bizetiae</name>
    <dbReference type="NCBI Taxonomy" id="2704140"/>
    <lineage>
        <taxon>Bacteria</taxon>
        <taxon>Pseudomonadati</taxon>
        <taxon>Bacteroidota</taxon>
        <taxon>Flavobacteriia</taxon>
        <taxon>Flavobacteriales</taxon>
        <taxon>Flavobacteriaceae</taxon>
        <taxon>Flavobacterium</taxon>
    </lineage>
</organism>
<evidence type="ECO:0000313" key="4">
    <source>
        <dbReference type="Proteomes" id="UP000479938"/>
    </source>
</evidence>
<keyword evidence="4" id="KW-1185">Reference proteome</keyword>
<dbReference type="CDD" id="cd02440">
    <property type="entry name" value="AdoMet_MTases"/>
    <property type="match status" value="1"/>
</dbReference>
<dbReference type="SUPFAM" id="SSF53335">
    <property type="entry name" value="S-adenosyl-L-methionine-dependent methyltransferases"/>
    <property type="match status" value="1"/>
</dbReference>
<dbReference type="InterPro" id="IPR041698">
    <property type="entry name" value="Methyltransf_25"/>
</dbReference>
<dbReference type="PANTHER" id="PTHR43861">
    <property type="entry name" value="TRANS-ACONITATE 2-METHYLTRANSFERASE-RELATED"/>
    <property type="match status" value="1"/>
</dbReference>
<dbReference type="Pfam" id="PF13649">
    <property type="entry name" value="Methyltransf_25"/>
    <property type="match status" value="1"/>
</dbReference>
<evidence type="ECO:0000313" key="3">
    <source>
        <dbReference type="EMBL" id="CAA9197241.1"/>
    </source>
</evidence>